<evidence type="ECO:0000313" key="2">
    <source>
        <dbReference type="Proteomes" id="UP000706525"/>
    </source>
</evidence>
<proteinExistence type="predicted"/>
<reference evidence="1 2" key="1">
    <citation type="submission" date="2021-08" db="EMBL/GenBank/DDBJ databases">
        <authorList>
            <person name="Peeters C."/>
        </authorList>
    </citation>
    <scope>NUCLEOTIDE SEQUENCE [LARGE SCALE GENOMIC DNA]</scope>
    <source>
        <strain evidence="1 2">LMG 32289</strain>
    </source>
</reference>
<evidence type="ECO:0000313" key="1">
    <source>
        <dbReference type="EMBL" id="CAG9174826.1"/>
    </source>
</evidence>
<dbReference type="Proteomes" id="UP000706525">
    <property type="component" value="Unassembled WGS sequence"/>
</dbReference>
<gene>
    <name evidence="1" type="ORF">LMG32289_03155</name>
</gene>
<organism evidence="1 2">
    <name type="scientific">Cupriavidus pampae</name>
    <dbReference type="NCBI Taxonomy" id="659251"/>
    <lineage>
        <taxon>Bacteria</taxon>
        <taxon>Pseudomonadati</taxon>
        <taxon>Pseudomonadota</taxon>
        <taxon>Betaproteobacteria</taxon>
        <taxon>Burkholderiales</taxon>
        <taxon>Burkholderiaceae</taxon>
        <taxon>Cupriavidus</taxon>
    </lineage>
</organism>
<dbReference type="RefSeq" id="WP_290370892.1">
    <property type="nucleotide sequence ID" value="NZ_CAJZAG010000006.1"/>
</dbReference>
<accession>A0ABM8X4H2</accession>
<name>A0ABM8X4H2_9BURK</name>
<comment type="caution">
    <text evidence="1">The sequence shown here is derived from an EMBL/GenBank/DDBJ whole genome shotgun (WGS) entry which is preliminary data.</text>
</comment>
<dbReference type="EMBL" id="CAJZAG010000006">
    <property type="protein sequence ID" value="CAG9174826.1"/>
    <property type="molecule type" value="Genomic_DNA"/>
</dbReference>
<keyword evidence="2" id="KW-1185">Reference proteome</keyword>
<sequence>MKRTIAFTLTTWVAAAILLIGGDSPSFVVLSGVVAFGGFDLLRP</sequence>
<protein>
    <submittedName>
        <fullName evidence="1">Uncharacterized protein</fullName>
    </submittedName>
</protein>